<keyword evidence="1" id="KW-0285">Flavoprotein</keyword>
<dbReference type="Gene3D" id="1.50.10.20">
    <property type="match status" value="1"/>
</dbReference>
<dbReference type="Pfam" id="PF03663">
    <property type="entry name" value="Glyco_hydro_76"/>
    <property type="match status" value="1"/>
</dbReference>
<dbReference type="InterPro" id="IPR005198">
    <property type="entry name" value="Glyco_hydro_76"/>
</dbReference>
<sequence length="1001" mass="111387">MLCSIISPSVNDRWQPKDPPIRLAMPPAARPADGDSPSPKRDFLVVVIGAGATGLLVAQGLKQANVRCRIFERDDPANSTRRPRDWSMGLHWGREYIDKMLPPHLKADLHTISTDHWSETLSRDEYEWAQSKTDMETFPMVNGATGEIITHIKAITSRRATRQKTKNLFSRDLDIEYGKTLERLEDDGQQIICHFADGSSARADAVIGSDSVKSRVRSFIMRPEVNRLETLPTVMYNFTQKYTAEQARFLRKDYHPVFKYGIQPELHVAFIFSILDVPDINDPESWTFQLMVDQWGHSNHFATSAERLAHLKSIAHTFCEPFRSAALWVKEDTYIPADSPQHMPDLQPWDNHGGRITLGGDAAHPMAPYRGQGLNNGLRDATNYVEAIKKVVAGQTTLSSAIDDYDAEMIVRGREEIARSAYQGTCTHDWDKLMASPLVQKGMHLLDDKKVPKQTAPPRHGQFCNPRPEPGTIDSQHGYVVWPVAIGVWACAEAALRSKTKEDLRILEVAVEAMDRHWNPHFRGYCAWVYFDGNKDIYYDDNAHAGNALVTAFEASGNKRYLSRAREIVTGILDRGWDRSDNPGGMMWHIDNKNTRNACSTLAAAELALRLALHGVEEKQFCRDMAKSCIAFAEKHLLSKEEGLVMDAIHHQPDGSWKLDPMRWTYNSGFGIHAWLLWAKLTGDSSARDKATKLALQCVNPQCSLFDNTLAPELRIWWDETQFAHHLTAALVATAKDLGPDSEPGRKIVQYLTKMAGWCREWIVDPGDGLYFRSLRPYFIDESRTKRFNETFHTHHTLTALDGDHEPGQGPAKDRPLVKTVARNIPGLSSKGCGAIGNKANEASTMAGHSSAPPPTSHVQRLVAGSTALPLGHSLFLADPPPFGPPAAPPRASTTFLFSLNLPRQSFYFVAYHSNCISSRGIFATLCRLLSRDTPSSCPRSNASSSTATTRWCCPRTPPLRPAPCSPTRSWPTSTSPTPASPSTTPAPSCCRNSSARTSAA</sequence>
<evidence type="ECO:0000256" key="1">
    <source>
        <dbReference type="ARBA" id="ARBA00022630"/>
    </source>
</evidence>
<evidence type="ECO:0000313" key="7">
    <source>
        <dbReference type="EMBL" id="KAB8748970.1"/>
    </source>
</evidence>
<dbReference type="GO" id="GO:0071949">
    <property type="term" value="F:FAD binding"/>
    <property type="evidence" value="ECO:0007669"/>
    <property type="project" value="InterPro"/>
</dbReference>
<dbReference type="InterPro" id="IPR036188">
    <property type="entry name" value="FAD/NAD-bd_sf"/>
</dbReference>
<dbReference type="GO" id="GO:0004497">
    <property type="term" value="F:monooxygenase activity"/>
    <property type="evidence" value="ECO:0007669"/>
    <property type="project" value="UniProtKB-KW"/>
</dbReference>
<keyword evidence="2" id="KW-0274">FAD</keyword>
<protein>
    <recommendedName>
        <fullName evidence="6">FAD-binding domain-containing protein</fullName>
    </recommendedName>
</protein>
<dbReference type="Gene3D" id="3.50.50.60">
    <property type="entry name" value="FAD/NAD(P)-binding domain"/>
    <property type="match status" value="1"/>
</dbReference>
<evidence type="ECO:0000313" key="8">
    <source>
        <dbReference type="Proteomes" id="UP000327013"/>
    </source>
</evidence>
<name>A0A5N6L4K9_9ROSI</name>
<dbReference type="SUPFAM" id="SSF51905">
    <property type="entry name" value="FAD/NAD(P)-binding domain"/>
    <property type="match status" value="1"/>
</dbReference>
<evidence type="ECO:0000256" key="4">
    <source>
        <dbReference type="ARBA" id="ARBA00023033"/>
    </source>
</evidence>
<dbReference type="Proteomes" id="UP000327013">
    <property type="component" value="Unassembled WGS sequence"/>
</dbReference>
<feature type="domain" description="FAD-binding" evidence="6">
    <location>
        <begin position="351"/>
        <end position="409"/>
    </location>
</feature>
<keyword evidence="8" id="KW-1185">Reference proteome</keyword>
<dbReference type="InterPro" id="IPR008928">
    <property type="entry name" value="6-hairpin_glycosidase_sf"/>
</dbReference>
<keyword evidence="3" id="KW-0560">Oxidoreductase</keyword>
<dbReference type="SUPFAM" id="SSF48208">
    <property type="entry name" value="Six-hairpin glycosidases"/>
    <property type="match status" value="1"/>
</dbReference>
<dbReference type="PANTHER" id="PTHR47178">
    <property type="entry name" value="MONOOXYGENASE, FAD-BINDING"/>
    <property type="match status" value="1"/>
</dbReference>
<dbReference type="InterPro" id="IPR002938">
    <property type="entry name" value="FAD-bd"/>
</dbReference>
<feature type="compositionally biased region" description="Polar residues" evidence="5">
    <location>
        <begin position="991"/>
        <end position="1001"/>
    </location>
</feature>
<dbReference type="Pfam" id="PF01494">
    <property type="entry name" value="FAD_binding_3"/>
    <property type="match status" value="1"/>
</dbReference>
<dbReference type="EMBL" id="VIBQ01000098">
    <property type="protein sequence ID" value="KAB8748970.1"/>
    <property type="molecule type" value="Genomic_DNA"/>
</dbReference>
<dbReference type="OrthoDB" id="47494at2759"/>
<comment type="caution">
    <text evidence="7">The sequence shown here is derived from an EMBL/GenBank/DDBJ whole genome shotgun (WGS) entry which is preliminary data.</text>
</comment>
<dbReference type="PRINTS" id="PR00420">
    <property type="entry name" value="RNGMNOXGNASE"/>
</dbReference>
<feature type="region of interest" description="Disordered" evidence="5">
    <location>
        <begin position="961"/>
        <end position="1001"/>
    </location>
</feature>
<organism evidence="7 8">
    <name type="scientific">Carpinus fangiana</name>
    <dbReference type="NCBI Taxonomy" id="176857"/>
    <lineage>
        <taxon>Eukaryota</taxon>
        <taxon>Viridiplantae</taxon>
        <taxon>Streptophyta</taxon>
        <taxon>Embryophyta</taxon>
        <taxon>Tracheophyta</taxon>
        <taxon>Spermatophyta</taxon>
        <taxon>Magnoliopsida</taxon>
        <taxon>eudicotyledons</taxon>
        <taxon>Gunneridae</taxon>
        <taxon>Pentapetalae</taxon>
        <taxon>rosids</taxon>
        <taxon>fabids</taxon>
        <taxon>Fagales</taxon>
        <taxon>Betulaceae</taxon>
        <taxon>Carpinus</taxon>
    </lineage>
</organism>
<reference evidence="7 8" key="1">
    <citation type="submission" date="2019-06" db="EMBL/GenBank/DDBJ databases">
        <title>A chromosomal-level reference genome of Carpinus fangiana (Coryloideae, Betulaceae).</title>
        <authorList>
            <person name="Yang X."/>
            <person name="Wang Z."/>
            <person name="Zhang L."/>
            <person name="Hao G."/>
            <person name="Liu J."/>
            <person name="Yang Y."/>
        </authorList>
    </citation>
    <scope>NUCLEOTIDE SEQUENCE [LARGE SCALE GENOMIC DNA]</scope>
    <source>
        <strain evidence="7">Cfa_2016G</strain>
        <tissue evidence="7">Leaf</tissue>
    </source>
</reference>
<dbReference type="AlphaFoldDB" id="A0A5N6L4K9"/>
<keyword evidence="4" id="KW-0503">Monooxygenase</keyword>
<dbReference type="GO" id="GO:0005975">
    <property type="term" value="P:carbohydrate metabolic process"/>
    <property type="evidence" value="ECO:0007669"/>
    <property type="project" value="InterPro"/>
</dbReference>
<evidence type="ECO:0000259" key="6">
    <source>
        <dbReference type="Pfam" id="PF01494"/>
    </source>
</evidence>
<proteinExistence type="predicted"/>
<feature type="compositionally biased region" description="Low complexity" evidence="5">
    <location>
        <begin position="966"/>
        <end position="989"/>
    </location>
</feature>
<feature type="region of interest" description="Disordered" evidence="5">
    <location>
        <begin position="11"/>
        <end position="37"/>
    </location>
</feature>
<evidence type="ECO:0000256" key="2">
    <source>
        <dbReference type="ARBA" id="ARBA00022827"/>
    </source>
</evidence>
<accession>A0A5N6L4K9</accession>
<gene>
    <name evidence="7" type="ORF">FH972_026521</name>
</gene>
<dbReference type="PANTHER" id="PTHR47178:SF2">
    <property type="entry name" value="FAD-BINDING DOMAIN-CONTAINING PROTEIN"/>
    <property type="match status" value="1"/>
</dbReference>
<evidence type="ECO:0000256" key="3">
    <source>
        <dbReference type="ARBA" id="ARBA00023002"/>
    </source>
</evidence>
<evidence type="ECO:0000256" key="5">
    <source>
        <dbReference type="SAM" id="MobiDB-lite"/>
    </source>
</evidence>